<evidence type="ECO:0000256" key="3">
    <source>
        <dbReference type="ARBA" id="ARBA00022490"/>
    </source>
</evidence>
<dbReference type="InterPro" id="IPR013114">
    <property type="entry name" value="FabA_FabZ"/>
</dbReference>
<dbReference type="InterPro" id="IPR029069">
    <property type="entry name" value="HotDog_dom_sf"/>
</dbReference>
<dbReference type="GO" id="GO:0016020">
    <property type="term" value="C:membrane"/>
    <property type="evidence" value="ECO:0007669"/>
    <property type="project" value="GOC"/>
</dbReference>
<dbReference type="FunFam" id="3.10.129.10:FF:000001">
    <property type="entry name" value="3-hydroxyacyl-[acyl-carrier-protein] dehydratase FabZ"/>
    <property type="match status" value="1"/>
</dbReference>
<protein>
    <recommendedName>
        <fullName evidence="2">3-hydroxyacyl-[acyl-carrier-protein] dehydratase</fullName>
        <ecNumber evidence="2">4.2.1.59</ecNumber>
    </recommendedName>
</protein>
<reference evidence="9" key="1">
    <citation type="submission" date="2018-06" db="EMBL/GenBank/DDBJ databases">
        <authorList>
            <person name="Zhirakovskaya E."/>
        </authorList>
    </citation>
    <scope>NUCLEOTIDE SEQUENCE</scope>
</reference>
<comment type="subcellular location">
    <subcellularLocation>
        <location evidence="1">Cytoplasm</location>
    </subcellularLocation>
</comment>
<comment type="function">
    <text evidence="8">Involved in unsaturated fatty acids biosynthesis. Catalyzes the dehydration of short chain beta-hydroxyacyl-ACPs and long chain saturated and unsaturated beta-hydroxyacyl-ACPs.</text>
</comment>
<keyword evidence="6" id="KW-0443">Lipid metabolism</keyword>
<dbReference type="GO" id="GO:0005737">
    <property type="term" value="C:cytoplasm"/>
    <property type="evidence" value="ECO:0007669"/>
    <property type="project" value="UniProtKB-SubCell"/>
</dbReference>
<evidence type="ECO:0000313" key="9">
    <source>
        <dbReference type="EMBL" id="VAV87227.1"/>
    </source>
</evidence>
<dbReference type="HAMAP" id="MF_00406">
    <property type="entry name" value="FabZ"/>
    <property type="match status" value="1"/>
</dbReference>
<evidence type="ECO:0000256" key="4">
    <source>
        <dbReference type="ARBA" id="ARBA00022516"/>
    </source>
</evidence>
<dbReference type="AlphaFoldDB" id="A0A3B0R6S2"/>
<evidence type="ECO:0000256" key="8">
    <source>
        <dbReference type="ARBA" id="ARBA00025049"/>
    </source>
</evidence>
<dbReference type="InterPro" id="IPR010084">
    <property type="entry name" value="FabZ"/>
</dbReference>
<dbReference type="EMBL" id="UOED01000023">
    <property type="protein sequence ID" value="VAV87227.1"/>
    <property type="molecule type" value="Genomic_DNA"/>
</dbReference>
<dbReference type="SUPFAM" id="SSF54637">
    <property type="entry name" value="Thioesterase/thiol ester dehydrase-isomerase"/>
    <property type="match status" value="1"/>
</dbReference>
<evidence type="ECO:0000256" key="6">
    <source>
        <dbReference type="ARBA" id="ARBA00023098"/>
    </source>
</evidence>
<evidence type="ECO:0000256" key="1">
    <source>
        <dbReference type="ARBA" id="ARBA00004496"/>
    </source>
</evidence>
<keyword evidence="4" id="KW-0444">Lipid biosynthesis</keyword>
<keyword evidence="7 9" id="KW-0456">Lyase</keyword>
<sequence length="156" mass="17294">MPEEVRNEAETIGVERIMELIPHRYPMLLIDQLTDINPGLSAVGIKCVTMNEPFFQGHFPGKPVMPGVLIVEAMAQAAATLVMLNMEDEATEKLAYFMSIDGAKFRKTVVPGDRLELHITKERHRGPVWRFKGEGKVAGELVAEATFTAMIADKQG</sequence>
<dbReference type="EC" id="4.2.1.59" evidence="2"/>
<evidence type="ECO:0000256" key="5">
    <source>
        <dbReference type="ARBA" id="ARBA00022556"/>
    </source>
</evidence>
<dbReference type="GO" id="GO:0006633">
    <property type="term" value="P:fatty acid biosynthetic process"/>
    <property type="evidence" value="ECO:0007669"/>
    <property type="project" value="InterPro"/>
</dbReference>
<gene>
    <name evidence="9" type="ORF">MNBD_ALPHA02-1059</name>
</gene>
<accession>A0A3B0R6S2</accession>
<dbReference type="PANTHER" id="PTHR30272:SF1">
    <property type="entry name" value="3-HYDROXYACYL-[ACYL-CARRIER-PROTEIN] DEHYDRATASE"/>
    <property type="match status" value="1"/>
</dbReference>
<dbReference type="GO" id="GO:0019171">
    <property type="term" value="F:(3R)-hydroxyacyl-[acyl-carrier-protein] dehydratase activity"/>
    <property type="evidence" value="ECO:0007669"/>
    <property type="project" value="UniProtKB-EC"/>
</dbReference>
<dbReference type="NCBIfam" id="TIGR01750">
    <property type="entry name" value="fabZ"/>
    <property type="match status" value="1"/>
</dbReference>
<keyword evidence="3" id="KW-0963">Cytoplasm</keyword>
<dbReference type="Gene3D" id="3.10.129.10">
    <property type="entry name" value="Hotdog Thioesterase"/>
    <property type="match status" value="1"/>
</dbReference>
<organism evidence="9">
    <name type="scientific">hydrothermal vent metagenome</name>
    <dbReference type="NCBI Taxonomy" id="652676"/>
    <lineage>
        <taxon>unclassified sequences</taxon>
        <taxon>metagenomes</taxon>
        <taxon>ecological metagenomes</taxon>
    </lineage>
</organism>
<evidence type="ECO:0000256" key="2">
    <source>
        <dbReference type="ARBA" id="ARBA00013167"/>
    </source>
</evidence>
<dbReference type="NCBIfam" id="NF000582">
    <property type="entry name" value="PRK00006.1"/>
    <property type="match status" value="1"/>
</dbReference>
<dbReference type="GO" id="GO:0009245">
    <property type="term" value="P:lipid A biosynthetic process"/>
    <property type="evidence" value="ECO:0007669"/>
    <property type="project" value="UniProtKB-KW"/>
</dbReference>
<proteinExistence type="inferred from homology"/>
<name>A0A3B0R6S2_9ZZZZ</name>
<dbReference type="PANTHER" id="PTHR30272">
    <property type="entry name" value="3-HYDROXYACYL-[ACYL-CARRIER-PROTEIN] DEHYDRATASE"/>
    <property type="match status" value="1"/>
</dbReference>
<evidence type="ECO:0000256" key="7">
    <source>
        <dbReference type="ARBA" id="ARBA00023239"/>
    </source>
</evidence>
<dbReference type="CDD" id="cd01288">
    <property type="entry name" value="FabZ"/>
    <property type="match status" value="1"/>
</dbReference>
<keyword evidence="5" id="KW-0441">Lipid A biosynthesis</keyword>
<dbReference type="Pfam" id="PF07977">
    <property type="entry name" value="FabA"/>
    <property type="match status" value="1"/>
</dbReference>